<dbReference type="InterPro" id="IPR037176">
    <property type="entry name" value="Osmotin/thaumatin-like_sf"/>
</dbReference>
<reference evidence="3" key="2">
    <citation type="submission" date="2022-01" db="EMBL/GenBank/DDBJ databases">
        <authorList>
            <person name="Yamashiro T."/>
            <person name="Shiraishi A."/>
            <person name="Satake H."/>
            <person name="Nakayama K."/>
        </authorList>
    </citation>
    <scope>NUCLEOTIDE SEQUENCE</scope>
</reference>
<dbReference type="SUPFAM" id="SSF49870">
    <property type="entry name" value="Osmotin, thaumatin-like protein"/>
    <property type="match status" value="1"/>
</dbReference>
<evidence type="ECO:0000256" key="1">
    <source>
        <dbReference type="SAM" id="MobiDB-lite"/>
    </source>
</evidence>
<keyword evidence="2" id="KW-0732">Signal</keyword>
<evidence type="ECO:0000313" key="4">
    <source>
        <dbReference type="Proteomes" id="UP001151760"/>
    </source>
</evidence>
<feature type="region of interest" description="Disordered" evidence="1">
    <location>
        <begin position="185"/>
        <end position="206"/>
    </location>
</feature>
<protein>
    <submittedName>
        <fullName evidence="3">G-type lectin S-receptor-like serine/threonine-protein kinase</fullName>
    </submittedName>
</protein>
<dbReference type="PROSITE" id="PS51367">
    <property type="entry name" value="THAUMATIN_2"/>
    <property type="match status" value="1"/>
</dbReference>
<name>A0ABQ5HCA3_9ASTR</name>
<dbReference type="Pfam" id="PF00314">
    <property type="entry name" value="Thaumatin"/>
    <property type="match status" value="1"/>
</dbReference>
<organism evidence="3 4">
    <name type="scientific">Tanacetum coccineum</name>
    <dbReference type="NCBI Taxonomy" id="301880"/>
    <lineage>
        <taxon>Eukaryota</taxon>
        <taxon>Viridiplantae</taxon>
        <taxon>Streptophyta</taxon>
        <taxon>Embryophyta</taxon>
        <taxon>Tracheophyta</taxon>
        <taxon>Spermatophyta</taxon>
        <taxon>Magnoliopsida</taxon>
        <taxon>eudicotyledons</taxon>
        <taxon>Gunneridae</taxon>
        <taxon>Pentapetalae</taxon>
        <taxon>asterids</taxon>
        <taxon>campanulids</taxon>
        <taxon>Asterales</taxon>
        <taxon>Asteraceae</taxon>
        <taxon>Asteroideae</taxon>
        <taxon>Anthemideae</taxon>
        <taxon>Anthemidinae</taxon>
        <taxon>Tanacetum</taxon>
    </lineage>
</organism>
<evidence type="ECO:0000256" key="2">
    <source>
        <dbReference type="SAM" id="SignalP"/>
    </source>
</evidence>
<dbReference type="Proteomes" id="UP001151760">
    <property type="component" value="Unassembled WGS sequence"/>
</dbReference>
<dbReference type="PRINTS" id="PR00347">
    <property type="entry name" value="THAUMATIN"/>
</dbReference>
<dbReference type="EMBL" id="BQNB010019447">
    <property type="protein sequence ID" value="GJT85408.1"/>
    <property type="molecule type" value="Genomic_DNA"/>
</dbReference>
<dbReference type="InterPro" id="IPR001938">
    <property type="entry name" value="Thaumatin"/>
</dbReference>
<feature type="chain" id="PRO_5046103755" evidence="2">
    <location>
        <begin position="33"/>
        <end position="206"/>
    </location>
</feature>
<evidence type="ECO:0000313" key="3">
    <source>
        <dbReference type="EMBL" id="GJT85408.1"/>
    </source>
</evidence>
<comment type="caution">
    <text evidence="3">The sequence shown here is derived from an EMBL/GenBank/DDBJ whole genome shotgun (WGS) entry which is preliminary data.</text>
</comment>
<feature type="compositionally biased region" description="Polar residues" evidence="1">
    <location>
        <begin position="195"/>
        <end position="206"/>
    </location>
</feature>
<dbReference type="Gene3D" id="2.60.110.10">
    <property type="entry name" value="Thaumatin"/>
    <property type="match status" value="1"/>
</dbReference>
<gene>
    <name evidence="3" type="ORF">Tco_1067125</name>
</gene>
<keyword evidence="4" id="KW-1185">Reference proteome</keyword>
<feature type="signal peptide" evidence="2">
    <location>
        <begin position="1"/>
        <end position="32"/>
    </location>
</feature>
<reference evidence="3" key="1">
    <citation type="journal article" date="2022" name="Int. J. Mol. Sci.">
        <title>Draft Genome of Tanacetum Coccineum: Genomic Comparison of Closely Related Tanacetum-Family Plants.</title>
        <authorList>
            <person name="Yamashiro T."/>
            <person name="Shiraishi A."/>
            <person name="Nakayama K."/>
            <person name="Satake H."/>
        </authorList>
    </citation>
    <scope>NUCLEOTIDE SEQUENCE</scope>
</reference>
<dbReference type="PANTHER" id="PTHR31048">
    <property type="entry name" value="OS03G0233200 PROTEIN"/>
    <property type="match status" value="1"/>
</dbReference>
<sequence>MASSASLSSQFHGAMLPHIVIFLLSIVAGSSGTTITVVNDCGFAVWPGISGNPDVNITGFKLPKGTSRAFQVPENWSGRIWGRTGCRFNKSGGWSCATGDCGTGEVECKGRNYTQPVTVAELNMTMGDDYYDVSLLSGFNLPMTIEAKGTEDSCPVTGCATVLNKRCPDDLKLWRGEVQPDITRRGGANRVASGCSATPNRPNLYK</sequence>
<proteinExistence type="predicted"/>
<accession>A0ABQ5HCA3</accession>
<dbReference type="SMART" id="SM00205">
    <property type="entry name" value="THN"/>
    <property type="match status" value="1"/>
</dbReference>